<evidence type="ECO:0000313" key="6">
    <source>
        <dbReference type="Proteomes" id="UP000295757"/>
    </source>
</evidence>
<dbReference type="OrthoDB" id="401454at2"/>
<feature type="non-terminal residue" evidence="5">
    <location>
        <position position="203"/>
    </location>
</feature>
<evidence type="ECO:0000313" key="5">
    <source>
        <dbReference type="EMBL" id="TDV23030.1"/>
    </source>
</evidence>
<comment type="caution">
    <text evidence="5">The sequence shown here is derived from an EMBL/GenBank/DDBJ whole genome shotgun (WGS) entry which is preliminary data.</text>
</comment>
<keyword evidence="2" id="KW-0680">Restriction system</keyword>
<evidence type="ECO:0000259" key="4">
    <source>
        <dbReference type="Pfam" id="PF01420"/>
    </source>
</evidence>
<sequence>MTTKKENVPAIRFKEFTDAWKRWILSDITQPYTILNGQNLKLESFSLSKIYGFINQKRIYSDGSNPIIGDKRNSQIVESNSFAMDPSAIHKGAVGLYELDEKVLVSPMYLVFKTKGLINNHFLLNWFKSYYFSKITQICLVLSARVVVDLDRVMEYKVSIPEYKEQSNIAKLFLVINAYLSLLQRKLDKLKNIKETLLEKMFV</sequence>
<dbReference type="InterPro" id="IPR052021">
    <property type="entry name" value="Type-I_RS_S_subunit"/>
</dbReference>
<gene>
    <name evidence="5" type="ORF">BCF59_0653</name>
</gene>
<dbReference type="AlphaFoldDB" id="A0A4R7UBW3"/>
<protein>
    <submittedName>
        <fullName evidence="5">Type I restriction modification DNA specificity protein</fullName>
    </submittedName>
</protein>
<keyword evidence="6" id="KW-1185">Reference proteome</keyword>
<evidence type="ECO:0000256" key="1">
    <source>
        <dbReference type="ARBA" id="ARBA00010923"/>
    </source>
</evidence>
<dbReference type="EMBL" id="SOCN01000004">
    <property type="protein sequence ID" value="TDV23030.1"/>
    <property type="molecule type" value="Genomic_DNA"/>
</dbReference>
<evidence type="ECO:0000256" key="2">
    <source>
        <dbReference type="ARBA" id="ARBA00022747"/>
    </source>
</evidence>
<dbReference type="PANTHER" id="PTHR30408">
    <property type="entry name" value="TYPE-1 RESTRICTION ENZYME ECOKI SPECIFICITY PROTEIN"/>
    <property type="match status" value="1"/>
</dbReference>
<comment type="similarity">
    <text evidence="1">Belongs to the type-I restriction system S methylase family.</text>
</comment>
<dbReference type="SUPFAM" id="SSF116734">
    <property type="entry name" value="DNA methylase specificity domain"/>
    <property type="match status" value="1"/>
</dbReference>
<dbReference type="InterPro" id="IPR000055">
    <property type="entry name" value="Restrct_endonuc_typeI_TRD"/>
</dbReference>
<dbReference type="InterPro" id="IPR044946">
    <property type="entry name" value="Restrct_endonuc_typeI_TRD_sf"/>
</dbReference>
<dbReference type="Gene3D" id="3.90.220.20">
    <property type="entry name" value="DNA methylase specificity domains"/>
    <property type="match status" value="1"/>
</dbReference>
<dbReference type="Pfam" id="PF01420">
    <property type="entry name" value="Methylase_S"/>
    <property type="match status" value="1"/>
</dbReference>
<keyword evidence="3" id="KW-0238">DNA-binding</keyword>
<dbReference type="PANTHER" id="PTHR30408:SF12">
    <property type="entry name" value="TYPE I RESTRICTION ENZYME MJAVIII SPECIFICITY SUBUNIT"/>
    <property type="match status" value="1"/>
</dbReference>
<accession>A0A4R7UBW3</accession>
<name>A0A4R7UBW3_9BACT</name>
<proteinExistence type="inferred from homology"/>
<dbReference type="GO" id="GO:0009307">
    <property type="term" value="P:DNA restriction-modification system"/>
    <property type="evidence" value="ECO:0007669"/>
    <property type="project" value="UniProtKB-KW"/>
</dbReference>
<feature type="domain" description="Type I restriction modification DNA specificity" evidence="4">
    <location>
        <begin position="77"/>
        <end position="191"/>
    </location>
</feature>
<dbReference type="RefSeq" id="WP_134111170.1">
    <property type="nucleotide sequence ID" value="NZ_SOCN01000004.1"/>
</dbReference>
<dbReference type="GO" id="GO:0003677">
    <property type="term" value="F:DNA binding"/>
    <property type="evidence" value="ECO:0007669"/>
    <property type="project" value="UniProtKB-KW"/>
</dbReference>
<evidence type="ECO:0000256" key="3">
    <source>
        <dbReference type="ARBA" id="ARBA00023125"/>
    </source>
</evidence>
<dbReference type="Proteomes" id="UP000295757">
    <property type="component" value="Unassembled WGS sequence"/>
</dbReference>
<organism evidence="5 6">
    <name type="scientific">Mycoplasmopsis mustelae</name>
    <dbReference type="NCBI Taxonomy" id="171289"/>
    <lineage>
        <taxon>Bacteria</taxon>
        <taxon>Bacillati</taxon>
        <taxon>Mycoplasmatota</taxon>
        <taxon>Mycoplasmoidales</taxon>
        <taxon>Metamycoplasmataceae</taxon>
        <taxon>Mycoplasmopsis</taxon>
    </lineage>
</organism>
<reference evidence="5 6" key="1">
    <citation type="submission" date="2019-03" db="EMBL/GenBank/DDBJ databases">
        <title>Genomic Encyclopedia of Archaeal and Bacterial Type Strains, Phase II (KMG-II): from individual species to whole genera.</title>
        <authorList>
            <person name="Goeker M."/>
        </authorList>
    </citation>
    <scope>NUCLEOTIDE SEQUENCE [LARGE SCALE GENOMIC DNA]</scope>
    <source>
        <strain evidence="5 6">ATCC 35214</strain>
    </source>
</reference>